<dbReference type="RefSeq" id="WP_125016808.1">
    <property type="nucleotide sequence ID" value="NZ_RQVQ01000003.1"/>
</dbReference>
<dbReference type="InterPro" id="IPR025665">
    <property type="entry name" value="Beta-barrel_OMP_2"/>
</dbReference>
<dbReference type="AlphaFoldDB" id="A0A3P3WC92"/>
<evidence type="ECO:0000313" key="3">
    <source>
        <dbReference type="EMBL" id="RRJ92775.1"/>
    </source>
</evidence>
<sequence length="262" mass="29733">MKIKLLLLVVTGMIALNVNAQSNPKNPIVTGIKGGLNLTNLSADKNTQEMKPSFHIGGLVELPLSYYKKFALQVEVQYSNQGYKGKETEIRDETTGKVIGKNKLDNVSLHYLNVPIMIKYYFKDNFAIEVGPQIGFLMGANGAYDLYKFYESRPYFMNYQSEVDRELDANGYVSSDYKKYYDKVDYGISAGLSYNFENGIFISGRYYLGLKDVYKADNEYSKILIPEGASEFAINEINKLNSELEFKQAKNTVIQISVGYRF</sequence>
<dbReference type="EMBL" id="RQVQ01000003">
    <property type="protein sequence ID" value="RRJ92775.1"/>
    <property type="molecule type" value="Genomic_DNA"/>
</dbReference>
<name>A0A3P3WC92_9FLAO</name>
<dbReference type="Pfam" id="PF13568">
    <property type="entry name" value="OMP_b-brl_2"/>
    <property type="match status" value="1"/>
</dbReference>
<evidence type="ECO:0000256" key="1">
    <source>
        <dbReference type="SAM" id="SignalP"/>
    </source>
</evidence>
<feature type="signal peptide" evidence="1">
    <location>
        <begin position="1"/>
        <end position="20"/>
    </location>
</feature>
<dbReference type="OrthoDB" id="1160354at2"/>
<evidence type="ECO:0000259" key="2">
    <source>
        <dbReference type="Pfam" id="PF13568"/>
    </source>
</evidence>
<protein>
    <submittedName>
        <fullName evidence="3">PorT family protein</fullName>
    </submittedName>
</protein>
<comment type="caution">
    <text evidence="3">The sequence shown here is derived from an EMBL/GenBank/DDBJ whole genome shotgun (WGS) entry which is preliminary data.</text>
</comment>
<keyword evidence="1" id="KW-0732">Signal</keyword>
<feature type="domain" description="Outer membrane protein beta-barrel" evidence="2">
    <location>
        <begin position="19"/>
        <end position="214"/>
    </location>
</feature>
<proteinExistence type="predicted"/>
<evidence type="ECO:0000313" key="4">
    <source>
        <dbReference type="Proteomes" id="UP000275719"/>
    </source>
</evidence>
<accession>A0A3P3WC92</accession>
<organism evidence="3 4">
    <name type="scientific">Paenimyroides tangerinum</name>
    <dbReference type="NCBI Taxonomy" id="2488728"/>
    <lineage>
        <taxon>Bacteria</taxon>
        <taxon>Pseudomonadati</taxon>
        <taxon>Bacteroidota</taxon>
        <taxon>Flavobacteriia</taxon>
        <taxon>Flavobacteriales</taxon>
        <taxon>Flavobacteriaceae</taxon>
        <taxon>Paenimyroides</taxon>
    </lineage>
</organism>
<reference evidence="3 4" key="1">
    <citation type="submission" date="2018-11" db="EMBL/GenBank/DDBJ databases">
        <title>Flavobacterium sp. nov., YIM 102701-2 draft genome.</title>
        <authorList>
            <person name="Li G."/>
            <person name="Jiang Y."/>
        </authorList>
    </citation>
    <scope>NUCLEOTIDE SEQUENCE [LARGE SCALE GENOMIC DNA]</scope>
    <source>
        <strain evidence="3 4">YIM 102701-2</strain>
    </source>
</reference>
<keyword evidence="4" id="KW-1185">Reference proteome</keyword>
<feature type="chain" id="PRO_5018123361" evidence="1">
    <location>
        <begin position="21"/>
        <end position="262"/>
    </location>
</feature>
<gene>
    <name evidence="3" type="ORF">EG240_01800</name>
</gene>
<dbReference type="Proteomes" id="UP000275719">
    <property type="component" value="Unassembled WGS sequence"/>
</dbReference>